<evidence type="ECO:0000256" key="7">
    <source>
        <dbReference type="ARBA" id="ARBA00038298"/>
    </source>
</evidence>
<dbReference type="InterPro" id="IPR001594">
    <property type="entry name" value="Palmitoyltrfase_DHHC"/>
</dbReference>
<evidence type="ECO:0000256" key="2">
    <source>
        <dbReference type="ARBA" id="ARBA00022679"/>
    </source>
</evidence>
<dbReference type="EC" id="2.3.1.225" evidence="8"/>
<keyword evidence="6 8" id="KW-0012">Acyltransferase</keyword>
<evidence type="ECO:0000256" key="3">
    <source>
        <dbReference type="ARBA" id="ARBA00022692"/>
    </source>
</evidence>
<evidence type="ECO:0000313" key="11">
    <source>
        <dbReference type="EMBL" id="TNJ26329.1"/>
    </source>
</evidence>
<feature type="chain" id="PRO_5021293343" description="Palmitoyltransferase" evidence="9">
    <location>
        <begin position="33"/>
        <end position="424"/>
    </location>
</feature>
<dbReference type="GO" id="GO:0019706">
    <property type="term" value="F:protein-cysteine S-palmitoyltransferase activity"/>
    <property type="evidence" value="ECO:0007669"/>
    <property type="project" value="UniProtKB-EC"/>
</dbReference>
<dbReference type="GO" id="GO:0005783">
    <property type="term" value="C:endoplasmic reticulum"/>
    <property type="evidence" value="ECO:0007669"/>
    <property type="project" value="TreeGrafter"/>
</dbReference>
<dbReference type="PANTHER" id="PTHR22883">
    <property type="entry name" value="ZINC FINGER DHHC DOMAIN CONTAINING PROTEIN"/>
    <property type="match status" value="1"/>
</dbReference>
<evidence type="ECO:0000259" key="10">
    <source>
        <dbReference type="Pfam" id="PF01529"/>
    </source>
</evidence>
<dbReference type="GO" id="GO:0016020">
    <property type="term" value="C:membrane"/>
    <property type="evidence" value="ECO:0007669"/>
    <property type="project" value="UniProtKB-SubCell"/>
</dbReference>
<dbReference type="AlphaFoldDB" id="A0A4Z1T1B9"/>
<organism evidence="11 12">
    <name type="scientific">Giardia muris</name>
    <dbReference type="NCBI Taxonomy" id="5742"/>
    <lineage>
        <taxon>Eukaryota</taxon>
        <taxon>Metamonada</taxon>
        <taxon>Diplomonadida</taxon>
        <taxon>Hexamitidae</taxon>
        <taxon>Giardiinae</taxon>
        <taxon>Giardia</taxon>
    </lineage>
</organism>
<comment type="catalytic activity">
    <reaction evidence="8">
        <text>L-cysteinyl-[protein] + hexadecanoyl-CoA = S-hexadecanoyl-L-cysteinyl-[protein] + CoA</text>
        <dbReference type="Rhea" id="RHEA:36683"/>
        <dbReference type="Rhea" id="RHEA-COMP:10131"/>
        <dbReference type="Rhea" id="RHEA-COMP:11032"/>
        <dbReference type="ChEBI" id="CHEBI:29950"/>
        <dbReference type="ChEBI" id="CHEBI:57287"/>
        <dbReference type="ChEBI" id="CHEBI:57379"/>
        <dbReference type="ChEBI" id="CHEBI:74151"/>
        <dbReference type="EC" id="2.3.1.225"/>
    </reaction>
</comment>
<comment type="domain">
    <text evidence="8">The DHHC domain is required for palmitoyltransferase activity.</text>
</comment>
<comment type="subcellular location">
    <subcellularLocation>
        <location evidence="1">Membrane</location>
        <topology evidence="1">Multi-pass membrane protein</topology>
    </subcellularLocation>
</comment>
<evidence type="ECO:0000256" key="4">
    <source>
        <dbReference type="ARBA" id="ARBA00022989"/>
    </source>
</evidence>
<protein>
    <recommendedName>
        <fullName evidence="8">Palmitoyltransferase</fullName>
        <ecNumber evidence="8">2.3.1.225</ecNumber>
    </recommendedName>
</protein>
<evidence type="ECO:0000256" key="1">
    <source>
        <dbReference type="ARBA" id="ARBA00004141"/>
    </source>
</evidence>
<dbReference type="InterPro" id="IPR039859">
    <property type="entry name" value="PFA4/ZDH16/20/ERF2-like"/>
</dbReference>
<name>A0A4Z1T1B9_GIAMU</name>
<feature type="signal peptide" evidence="9">
    <location>
        <begin position="1"/>
        <end position="32"/>
    </location>
</feature>
<dbReference type="GO" id="GO:0006612">
    <property type="term" value="P:protein targeting to membrane"/>
    <property type="evidence" value="ECO:0007669"/>
    <property type="project" value="TreeGrafter"/>
</dbReference>
<evidence type="ECO:0000256" key="8">
    <source>
        <dbReference type="RuleBase" id="RU079119"/>
    </source>
</evidence>
<keyword evidence="3 8" id="KW-0812">Transmembrane</keyword>
<keyword evidence="9" id="KW-0732">Signal</keyword>
<sequence>MALFGPDFGLGLLTATILLLALFLACGSLAGAAPKGSWLGRCHHHAQFLCRFANWLDEHRNPVVVITYWVLFVSSMGSYVRCILGPVHALVSVTSTYGGSSRWIRIPLSFRAFSRHQGVESLIGWLRASSILACNLLSAFTFFVCCCNDPGTLTPATGTVAKDQEEPEYDNFIYTRKRCSTCNVVRPPRTHHCSVCNRCVQDHDHHCVWVNSCVGKHNVVWFFGFLLTTSIATLNTATVNFATTLQLVKRSSTIRKQTDGLGPGLSVLRWIVISEPALWASLMAHGLIGLFLFVFAAYHVRNLCENMGTAERLRRDTLVSCLRAGDFSAMALVTEDGSPLPPDFQRLPRRELSQYHFRYVELKNRTPGEYVTIEGLRGRVLSLKEAIAVTRRYNVFDKGVVMNLRTAFRNGLRLKLNTFPHAEK</sequence>
<dbReference type="OrthoDB" id="9909019at2759"/>
<evidence type="ECO:0000313" key="12">
    <source>
        <dbReference type="Proteomes" id="UP000315496"/>
    </source>
</evidence>
<proteinExistence type="inferred from homology"/>
<comment type="caution">
    <text evidence="11">The sequence shown here is derived from an EMBL/GenBank/DDBJ whole genome shotgun (WGS) entry which is preliminary data.</text>
</comment>
<feature type="domain" description="Palmitoyltransferase DHHC" evidence="10">
    <location>
        <begin position="175"/>
        <end position="314"/>
    </location>
</feature>
<evidence type="ECO:0000256" key="6">
    <source>
        <dbReference type="ARBA" id="ARBA00023315"/>
    </source>
</evidence>
<gene>
    <name evidence="11" type="ORF">GMRT_13363</name>
</gene>
<dbReference type="EMBL" id="VDLU01000005">
    <property type="protein sequence ID" value="TNJ26329.1"/>
    <property type="molecule type" value="Genomic_DNA"/>
</dbReference>
<keyword evidence="4 8" id="KW-1133">Transmembrane helix</keyword>
<dbReference type="PANTHER" id="PTHR22883:SF23">
    <property type="entry name" value="PALMITOYLTRANSFERASE ZDHHC6"/>
    <property type="match status" value="1"/>
</dbReference>
<dbReference type="GO" id="GO:0005794">
    <property type="term" value="C:Golgi apparatus"/>
    <property type="evidence" value="ECO:0007669"/>
    <property type="project" value="TreeGrafter"/>
</dbReference>
<evidence type="ECO:0000256" key="9">
    <source>
        <dbReference type="SAM" id="SignalP"/>
    </source>
</evidence>
<accession>A0A4Z1T1B9</accession>
<dbReference type="Pfam" id="PF01529">
    <property type="entry name" value="DHHC"/>
    <property type="match status" value="1"/>
</dbReference>
<feature type="transmembrane region" description="Helical" evidence="8">
    <location>
        <begin position="220"/>
        <end position="248"/>
    </location>
</feature>
<keyword evidence="5 8" id="KW-0472">Membrane</keyword>
<dbReference type="VEuPathDB" id="GiardiaDB:GMRT_13363"/>
<keyword evidence="12" id="KW-1185">Reference proteome</keyword>
<comment type="similarity">
    <text evidence="7">Belongs to the DHHC palmitoyltransferase family. PFA5 subfamily.</text>
</comment>
<reference evidence="11 12" key="1">
    <citation type="submission" date="2019-05" db="EMBL/GenBank/DDBJ databases">
        <title>The compact genome of Giardia muris reveals important steps in the evolution of intestinal protozoan parasites.</title>
        <authorList>
            <person name="Xu F."/>
            <person name="Jimenez-Gonzalez A."/>
            <person name="Einarsson E."/>
            <person name="Astvaldsson A."/>
            <person name="Peirasmaki D."/>
            <person name="Eckmann L."/>
            <person name="Andersson J.O."/>
            <person name="Svard S.G."/>
            <person name="Jerlstrom-Hultqvist J."/>
        </authorList>
    </citation>
    <scope>NUCLEOTIDE SEQUENCE [LARGE SCALE GENOMIC DNA]</scope>
    <source>
        <strain evidence="11 12">Roberts-Thomson</strain>
    </source>
</reference>
<keyword evidence="2 8" id="KW-0808">Transferase</keyword>
<dbReference type="Proteomes" id="UP000315496">
    <property type="component" value="Chromosome 5"/>
</dbReference>
<evidence type="ECO:0000256" key="5">
    <source>
        <dbReference type="ARBA" id="ARBA00023136"/>
    </source>
</evidence>
<feature type="transmembrane region" description="Helical" evidence="8">
    <location>
        <begin position="277"/>
        <end position="298"/>
    </location>
</feature>
<dbReference type="PROSITE" id="PS50216">
    <property type="entry name" value="DHHC"/>
    <property type="match status" value="1"/>
</dbReference>